<dbReference type="GO" id="GO:0046872">
    <property type="term" value="F:metal ion binding"/>
    <property type="evidence" value="ECO:0007669"/>
    <property type="project" value="UniProtKB-KW"/>
</dbReference>
<keyword evidence="10" id="KW-1185">Reference proteome</keyword>
<dbReference type="Pfam" id="PF08652">
    <property type="entry name" value="RAI1"/>
    <property type="match status" value="1"/>
</dbReference>
<protein>
    <recommendedName>
        <fullName evidence="7">Decapping nuclease</fullName>
        <ecNumber evidence="7">3.6.1.-</ecNumber>
    </recommendedName>
</protein>
<accession>A0A423WRL2</accession>
<sequence>MTINLWAQEFACFSYDDEHSFHHGDSSLRWYYTPQLGADLSQGYEKFVKHDDSQDEHLDSLLKTIIRHEQETKRKIDANIVTWRGCLTKVCCVLLFLPESSVCGSDGPSFIEENHEYRERSQREQASQPWRGAIPQEVMQFWGYKFETLATLPAPWGETSREYIENRENEVVNNKAQYCSVVRTGVGKTILCLGGEVDALWDSKPPKAGDPVNWVELKTSIDIRGDRDRDNFERKLLKFWIQSFLLGVPRIIVGFRSRDGILTRLEEIDVASIPARVARGRRQWDGNVCINFASAFLEWLRTKIDDDGVWRIRRRAGDAHIEVYKTKETTGHGRILTDEFINHRIKLSLPPAPESEDVGAQPS</sequence>
<comment type="catalytic activity">
    <reaction evidence="3">
        <text>a 5'-end (N(7)-methyl 5'-triphosphoguanosine)-ribonucleoside-ribonucleotide in mRNA + H2O = a (N(7)-methyl 5'-triphosphoguanosine)-nucleoside + a 5'-end phospho-ribonucleoside in mRNA + H(+)</text>
        <dbReference type="Rhea" id="RHEA:66928"/>
        <dbReference type="Rhea" id="RHEA-COMP:15692"/>
        <dbReference type="Rhea" id="RHEA-COMP:17313"/>
        <dbReference type="ChEBI" id="CHEBI:15377"/>
        <dbReference type="ChEBI" id="CHEBI:15378"/>
        <dbReference type="ChEBI" id="CHEBI:138282"/>
        <dbReference type="ChEBI" id="CHEBI:172876"/>
        <dbReference type="ChEBI" id="CHEBI:172877"/>
    </reaction>
    <physiologicalReaction direction="left-to-right" evidence="3">
        <dbReference type="Rhea" id="RHEA:66929"/>
    </physiologicalReaction>
</comment>
<dbReference type="PANTHER" id="PTHR12395:SF9">
    <property type="entry name" value="DECAPPING AND EXORIBONUCLEASE PROTEIN"/>
    <property type="match status" value="1"/>
</dbReference>
<evidence type="ECO:0000256" key="5">
    <source>
        <dbReference type="ARBA" id="ARBA00046211"/>
    </source>
</evidence>
<dbReference type="STRING" id="1230097.A0A423WRL2"/>
<keyword evidence="7" id="KW-0539">Nucleus</keyword>
<dbReference type="OrthoDB" id="5853397at2759"/>
<dbReference type="GO" id="GO:0034353">
    <property type="term" value="F:mRNA 5'-diphosphatase activity"/>
    <property type="evidence" value="ECO:0007669"/>
    <property type="project" value="TreeGrafter"/>
</dbReference>
<keyword evidence="7" id="KW-0540">Nuclease</keyword>
<dbReference type="FunCoup" id="A0A423WRL2">
    <property type="interactions" value="600"/>
</dbReference>
<dbReference type="GO" id="GO:0110155">
    <property type="term" value="P:NAD-cap decapping"/>
    <property type="evidence" value="ECO:0007669"/>
    <property type="project" value="TreeGrafter"/>
</dbReference>
<keyword evidence="7" id="KW-0694">RNA-binding</keyword>
<comment type="subcellular location">
    <subcellularLocation>
        <location evidence="7">Nucleus</location>
    </subcellularLocation>
</comment>
<comment type="similarity">
    <text evidence="2 7">Belongs to the DXO/Dom3Z family.</text>
</comment>
<dbReference type="Proteomes" id="UP000285146">
    <property type="component" value="Unassembled WGS sequence"/>
</dbReference>
<evidence type="ECO:0000259" key="8">
    <source>
        <dbReference type="Pfam" id="PF08652"/>
    </source>
</evidence>
<evidence type="ECO:0000256" key="6">
    <source>
        <dbReference type="ARBA" id="ARBA00048124"/>
    </source>
</evidence>
<dbReference type="InterPro" id="IPR013961">
    <property type="entry name" value="RAI1"/>
</dbReference>
<evidence type="ECO:0000313" key="10">
    <source>
        <dbReference type="Proteomes" id="UP000285146"/>
    </source>
</evidence>
<keyword evidence="7" id="KW-0479">Metal-binding</keyword>
<comment type="caution">
    <text evidence="9">The sequence shown here is derived from an EMBL/GenBank/DDBJ whole genome shotgun (WGS) entry which is preliminary data.</text>
</comment>
<evidence type="ECO:0000256" key="1">
    <source>
        <dbReference type="ARBA" id="ARBA00001968"/>
    </source>
</evidence>
<organism evidence="9 10">
    <name type="scientific">Cytospora leucostoma</name>
    <dbReference type="NCBI Taxonomy" id="1230097"/>
    <lineage>
        <taxon>Eukaryota</taxon>
        <taxon>Fungi</taxon>
        <taxon>Dikarya</taxon>
        <taxon>Ascomycota</taxon>
        <taxon>Pezizomycotina</taxon>
        <taxon>Sordariomycetes</taxon>
        <taxon>Sordariomycetidae</taxon>
        <taxon>Diaporthales</taxon>
        <taxon>Cytosporaceae</taxon>
        <taxon>Cytospora</taxon>
    </lineage>
</organism>
<dbReference type="InterPro" id="IPR039039">
    <property type="entry name" value="RAI1-like_fam"/>
</dbReference>
<reference evidence="9 10" key="1">
    <citation type="submission" date="2015-09" db="EMBL/GenBank/DDBJ databases">
        <title>Host preference determinants of Valsa canker pathogens revealed by comparative genomics.</title>
        <authorList>
            <person name="Yin Z."/>
            <person name="Huang L."/>
        </authorList>
    </citation>
    <scope>NUCLEOTIDE SEQUENCE [LARGE SCALE GENOMIC DNA]</scope>
    <source>
        <strain evidence="9 10">SXYLt</strain>
    </source>
</reference>
<evidence type="ECO:0000256" key="2">
    <source>
        <dbReference type="ARBA" id="ARBA00006562"/>
    </source>
</evidence>
<dbReference type="PANTHER" id="PTHR12395">
    <property type="entry name" value="DOM-3 RELATED"/>
    <property type="match status" value="1"/>
</dbReference>
<dbReference type="GO" id="GO:0005829">
    <property type="term" value="C:cytosol"/>
    <property type="evidence" value="ECO:0007669"/>
    <property type="project" value="TreeGrafter"/>
</dbReference>
<dbReference type="EC" id="3.6.1.-" evidence="7"/>
<comment type="catalytic activity">
    <reaction evidence="6">
        <text>a 5'-end NAD(+)-phospho-ribonucleoside in mRNA + H2O = a 5'-end phospho-ribonucleoside in mRNA + NAD(+) + H(+)</text>
        <dbReference type="Rhea" id="RHEA:60880"/>
        <dbReference type="Rhea" id="RHEA-COMP:15692"/>
        <dbReference type="Rhea" id="RHEA-COMP:15698"/>
        <dbReference type="ChEBI" id="CHEBI:15377"/>
        <dbReference type="ChEBI" id="CHEBI:15378"/>
        <dbReference type="ChEBI" id="CHEBI:57540"/>
        <dbReference type="ChEBI" id="CHEBI:138282"/>
        <dbReference type="ChEBI" id="CHEBI:144029"/>
    </reaction>
    <physiologicalReaction direction="left-to-right" evidence="6">
        <dbReference type="Rhea" id="RHEA:60881"/>
    </physiologicalReaction>
</comment>
<comment type="function">
    <text evidence="5">Decapping enzyme for NAD-capped RNAs: specifically hydrolyzes the nicotinamide adenine dinucleotide (NAD) cap from a subset of RNAs by removing the entire NAD moiety from the 5'-end of an NAD-capped RNA. The NAD-cap is present at the 5'-end of some RNAs and snoRNAs. In contrast to the canonical 5'-end N7 methylguanosine (m7G) cap, the NAD cap promotes mRNA decay. Also acts as a non-canonical decapping enzyme that removes the entire cap structure of m7G capped or incompletely capped RNAs. Has decapping activity toward incomplete 5'-end m7G cap mRNAs such as unmethylated 5'-end-capped RNA (cap0), while it has no activity toward 2'-O-ribose methylated m7G cap (cap1). Also possesses RNA 5'-pyrophosphohydrolase activity by hydrolyzing the 5'-end triphosphate to release pyrophosphates. Stimulates exoribonuclease activity of Rat1, allowing it to degrade RNAs with stable secondary structure more effectively.</text>
</comment>
<dbReference type="GO" id="GO:0000166">
    <property type="term" value="F:nucleotide binding"/>
    <property type="evidence" value="ECO:0007669"/>
    <property type="project" value="UniProtKB-KW"/>
</dbReference>
<dbReference type="GO" id="GO:0000956">
    <property type="term" value="P:nuclear-transcribed mRNA catabolic process"/>
    <property type="evidence" value="ECO:0007669"/>
    <property type="project" value="TreeGrafter"/>
</dbReference>
<dbReference type="EMBL" id="LKEB01000044">
    <property type="protein sequence ID" value="ROW05992.1"/>
    <property type="molecule type" value="Genomic_DNA"/>
</dbReference>
<evidence type="ECO:0000256" key="7">
    <source>
        <dbReference type="RuleBase" id="RU367113"/>
    </source>
</evidence>
<evidence type="ECO:0000256" key="4">
    <source>
        <dbReference type="ARBA" id="ARBA00044692"/>
    </source>
</evidence>
<keyword evidence="7" id="KW-0547">Nucleotide-binding</keyword>
<evidence type="ECO:0000256" key="3">
    <source>
        <dbReference type="ARBA" id="ARBA00044676"/>
    </source>
</evidence>
<dbReference type="InParanoid" id="A0A423WRL2"/>
<gene>
    <name evidence="9" type="ORF">VPNG_08496</name>
</gene>
<dbReference type="GO" id="GO:0003723">
    <property type="term" value="F:RNA binding"/>
    <property type="evidence" value="ECO:0007669"/>
    <property type="project" value="UniProtKB-KW"/>
</dbReference>
<name>A0A423WRL2_9PEZI</name>
<dbReference type="GO" id="GO:0005634">
    <property type="term" value="C:nucleus"/>
    <property type="evidence" value="ECO:0007669"/>
    <property type="project" value="UniProtKB-SubCell"/>
</dbReference>
<feature type="domain" description="RAI1-like" evidence="8">
    <location>
        <begin position="8"/>
        <end position="340"/>
    </location>
</feature>
<dbReference type="AlphaFoldDB" id="A0A423WRL2"/>
<comment type="cofactor">
    <cofactor evidence="1 7">
        <name>a divalent metal cation</name>
        <dbReference type="ChEBI" id="CHEBI:60240"/>
    </cofactor>
</comment>
<proteinExistence type="inferred from homology"/>
<dbReference type="GO" id="GO:0004518">
    <property type="term" value="F:nuclease activity"/>
    <property type="evidence" value="ECO:0007669"/>
    <property type="project" value="UniProtKB-KW"/>
</dbReference>
<keyword evidence="7" id="KW-0378">Hydrolase</keyword>
<comment type="catalytic activity">
    <reaction evidence="4">
        <text>a 5'-end triphospho-ribonucleoside in mRNA + H2O = a 5'-end phospho-ribonucleoside in mRNA + diphosphate + H(+)</text>
        <dbReference type="Rhea" id="RHEA:78683"/>
        <dbReference type="Rhea" id="RHEA-COMP:15692"/>
        <dbReference type="Rhea" id="RHEA-COMP:17164"/>
        <dbReference type="ChEBI" id="CHEBI:15377"/>
        <dbReference type="ChEBI" id="CHEBI:15378"/>
        <dbReference type="ChEBI" id="CHEBI:33019"/>
        <dbReference type="ChEBI" id="CHEBI:138282"/>
        <dbReference type="ChEBI" id="CHEBI:167618"/>
    </reaction>
    <physiologicalReaction direction="left-to-right" evidence="4">
        <dbReference type="Rhea" id="RHEA:78684"/>
    </physiologicalReaction>
</comment>
<evidence type="ECO:0000313" key="9">
    <source>
        <dbReference type="EMBL" id="ROW05992.1"/>
    </source>
</evidence>